<dbReference type="OrthoDB" id="9775031at2"/>
<dbReference type="GO" id="GO:0071555">
    <property type="term" value="P:cell wall organization"/>
    <property type="evidence" value="ECO:0007669"/>
    <property type="project" value="UniProtKB-KW"/>
</dbReference>
<keyword evidence="10" id="KW-0479">Metal-binding</keyword>
<comment type="pathway">
    <text evidence="3">Nucleotide-sugar biosynthesis; UDP-N-acetyl-alpha-D-glucosamine biosynthesis; N-acetyl-alpha-D-glucosamine 1-phosphate from alpha-D-glucosamine 6-phosphate (route II): step 2/2.</text>
</comment>
<dbReference type="InterPro" id="IPR001451">
    <property type="entry name" value="Hexapep"/>
</dbReference>
<evidence type="ECO:0000259" key="20">
    <source>
        <dbReference type="Pfam" id="PF00483"/>
    </source>
</evidence>
<evidence type="ECO:0000256" key="5">
    <source>
        <dbReference type="ARBA" id="ARBA00007707"/>
    </source>
</evidence>
<comment type="similarity">
    <text evidence="6">In the N-terminal section; belongs to the N-acetylglucosamine-1-phosphate uridyltransferase family.</text>
</comment>
<dbReference type="InterPro" id="IPR029044">
    <property type="entry name" value="Nucleotide-diphossugar_trans"/>
</dbReference>
<dbReference type="GO" id="GO:0008360">
    <property type="term" value="P:regulation of cell shape"/>
    <property type="evidence" value="ECO:0007669"/>
    <property type="project" value="UniProtKB-KW"/>
</dbReference>
<dbReference type="GO" id="GO:0005737">
    <property type="term" value="C:cytoplasm"/>
    <property type="evidence" value="ECO:0007669"/>
    <property type="project" value="UniProtKB-SubCell"/>
</dbReference>
<dbReference type="CDD" id="cd02540">
    <property type="entry name" value="GT2_GlmU_N_bac"/>
    <property type="match status" value="1"/>
</dbReference>
<keyword evidence="13" id="KW-0573">Peptidoglycan synthesis</keyword>
<accession>A0A1B9F792</accession>
<feature type="domain" description="Nucleotidyl transferase" evidence="20">
    <location>
        <begin position="9"/>
        <end position="208"/>
    </location>
</feature>
<dbReference type="Proteomes" id="UP000093080">
    <property type="component" value="Unassembled WGS sequence"/>
</dbReference>
<sequence length="322" mass="35961">MVDYSCFFAIVLAAGKGTRMRSSKPKVLHRLLDRPLIYYPLEVLSQAGIKRIIVVLGHGAKEIEPHISKWSPQIVYQEEQLGTAHAVSCAMPNLREYSGPCLIMCGDMPLFRPTTIQSLYSHHIGEGNQVTVLSAYVEDPTGYGRIVRSGNGEVMGIVEEKDATQEQRAINEINTGTYCIDSNVLFHFLSMIENKNKQKEFYLTDIVTLARNFEMKVNALPLDDPSEAIGVNSRNDLAFAESVLLDRVRKRHMENGVTMIMPDSIYIGLDVTIEKDVTIGPFAVIKGNSIIREGAQISAFSYIENSEILKHELVPPFSKKVL</sequence>
<evidence type="ECO:0000256" key="6">
    <source>
        <dbReference type="ARBA" id="ARBA00007947"/>
    </source>
</evidence>
<evidence type="ECO:0000256" key="17">
    <source>
        <dbReference type="ARBA" id="ARBA00048247"/>
    </source>
</evidence>
<evidence type="ECO:0000256" key="19">
    <source>
        <dbReference type="ARBA" id="ARBA00049628"/>
    </source>
</evidence>
<comment type="catalytic activity">
    <reaction evidence="17">
        <text>alpha-D-glucosamine 1-phosphate + acetyl-CoA = N-acetyl-alpha-D-glucosamine 1-phosphate + CoA + H(+)</text>
        <dbReference type="Rhea" id="RHEA:13725"/>
        <dbReference type="ChEBI" id="CHEBI:15378"/>
        <dbReference type="ChEBI" id="CHEBI:57287"/>
        <dbReference type="ChEBI" id="CHEBI:57288"/>
        <dbReference type="ChEBI" id="CHEBI:57776"/>
        <dbReference type="ChEBI" id="CHEBI:58516"/>
        <dbReference type="EC" id="2.3.1.157"/>
    </reaction>
</comment>
<dbReference type="Gene3D" id="2.160.10.10">
    <property type="entry name" value="Hexapeptide repeat proteins"/>
    <property type="match status" value="1"/>
</dbReference>
<proteinExistence type="inferred from homology"/>
<dbReference type="Gene3D" id="3.90.550.10">
    <property type="entry name" value="Spore Coat Polysaccharide Biosynthesis Protein SpsA, Chain A"/>
    <property type="match status" value="1"/>
</dbReference>
<keyword evidence="16" id="KW-0961">Cell wall biogenesis/degradation</keyword>
<dbReference type="AlphaFoldDB" id="A0A1B9F792"/>
<comment type="similarity">
    <text evidence="5">In the C-terminal section; belongs to the transferase hexapeptide repeat family.</text>
</comment>
<keyword evidence="22" id="KW-1185">Reference proteome</keyword>
<evidence type="ECO:0000256" key="15">
    <source>
        <dbReference type="ARBA" id="ARBA00023315"/>
    </source>
</evidence>
<dbReference type="GO" id="GO:0019134">
    <property type="term" value="F:glucosamine-1-phosphate N-acetyltransferase activity"/>
    <property type="evidence" value="ECO:0007669"/>
    <property type="project" value="UniProtKB-EC"/>
</dbReference>
<dbReference type="GO" id="GO:0003977">
    <property type="term" value="F:UDP-N-acetylglucosamine diphosphorylase activity"/>
    <property type="evidence" value="ECO:0007669"/>
    <property type="project" value="UniProtKB-EC"/>
</dbReference>
<dbReference type="Pfam" id="PF00483">
    <property type="entry name" value="NTP_transferase"/>
    <property type="match status" value="1"/>
</dbReference>
<evidence type="ECO:0000256" key="12">
    <source>
        <dbReference type="ARBA" id="ARBA00022960"/>
    </source>
</evidence>
<comment type="subcellular location">
    <subcellularLocation>
        <location evidence="2">Cytoplasm</location>
    </subcellularLocation>
</comment>
<keyword evidence="15" id="KW-0012">Acyltransferase</keyword>
<dbReference type="InterPro" id="IPR011004">
    <property type="entry name" value="Trimer_LpxA-like_sf"/>
</dbReference>
<evidence type="ECO:0000256" key="2">
    <source>
        <dbReference type="ARBA" id="ARBA00004496"/>
    </source>
</evidence>
<reference evidence="21 22" key="1">
    <citation type="submission" date="2016-06" db="EMBL/GenBank/DDBJ databases">
        <title>Respiratory ammonification of nitrate coupled to the oxidation of elemental sulfur in deep-sea autotrophic thermophilic bacteria.</title>
        <authorList>
            <person name="Slobodkina G.B."/>
            <person name="Mardanov A.V."/>
            <person name="Ravin N.V."/>
            <person name="Frolova A.A."/>
            <person name="Viryasiv M.B."/>
            <person name="Chernyh N.A."/>
            <person name="Bonch-Osmolovskaya E.A."/>
            <person name="Slobodkin A.I."/>
        </authorList>
    </citation>
    <scope>NUCLEOTIDE SEQUENCE [LARGE SCALE GENOMIC DNA]</scope>
    <source>
        <strain evidence="21 22">S69</strain>
    </source>
</reference>
<comment type="function">
    <text evidence="19">Catalyzes the last two sequential reactions in the de novo biosynthetic pathway for UDP-N-acetylglucosamine (UDP-GlcNAc). The C-terminal domain catalyzes the transfer of acetyl group from acetyl coenzyme A to glucosamine-1-phosphate (GlcN-1-P) to produce N-acetylglucosamine-1-phosphate (GlcNAc-1-P), which is converted into UDP-GlcNAc by the transfer of uridine 5-monophosphate (from uridine 5-triphosphate), a reaction catalyzed by the N-terminal domain.</text>
</comment>
<evidence type="ECO:0000256" key="8">
    <source>
        <dbReference type="ARBA" id="ARBA00022679"/>
    </source>
</evidence>
<keyword evidence="11" id="KW-0460">Magnesium</keyword>
<dbReference type="RefSeq" id="WP_067616425.1">
    <property type="nucleotide sequence ID" value="NZ_MAGO01000003.1"/>
</dbReference>
<evidence type="ECO:0000256" key="14">
    <source>
        <dbReference type="ARBA" id="ARBA00023268"/>
    </source>
</evidence>
<dbReference type="EMBL" id="MAGO01000003">
    <property type="protein sequence ID" value="OCC15782.1"/>
    <property type="molecule type" value="Genomic_DNA"/>
</dbReference>
<name>A0A1B9F792_9BACT</name>
<comment type="catalytic activity">
    <reaction evidence="18">
        <text>N-acetyl-alpha-D-glucosamine 1-phosphate + UTP + H(+) = UDP-N-acetyl-alpha-D-glucosamine + diphosphate</text>
        <dbReference type="Rhea" id="RHEA:13509"/>
        <dbReference type="ChEBI" id="CHEBI:15378"/>
        <dbReference type="ChEBI" id="CHEBI:33019"/>
        <dbReference type="ChEBI" id="CHEBI:46398"/>
        <dbReference type="ChEBI" id="CHEBI:57705"/>
        <dbReference type="ChEBI" id="CHEBI:57776"/>
        <dbReference type="EC" id="2.7.7.23"/>
    </reaction>
</comment>
<evidence type="ECO:0000256" key="13">
    <source>
        <dbReference type="ARBA" id="ARBA00022984"/>
    </source>
</evidence>
<evidence type="ECO:0000256" key="7">
    <source>
        <dbReference type="ARBA" id="ARBA00022490"/>
    </source>
</evidence>
<comment type="caution">
    <text evidence="21">The sequence shown here is derived from an EMBL/GenBank/DDBJ whole genome shotgun (WGS) entry which is preliminary data.</text>
</comment>
<dbReference type="InterPro" id="IPR005835">
    <property type="entry name" value="NTP_transferase_dom"/>
</dbReference>
<comment type="cofactor">
    <cofactor evidence="1">
        <name>Mg(2+)</name>
        <dbReference type="ChEBI" id="CHEBI:18420"/>
    </cofactor>
</comment>
<protein>
    <submittedName>
        <fullName evidence="21">Glucosamine-1-phosphate N-acetyltransferase</fullName>
    </submittedName>
</protein>
<keyword evidence="14" id="KW-0511">Multifunctional enzyme</keyword>
<dbReference type="GO" id="GO:0009252">
    <property type="term" value="P:peptidoglycan biosynthetic process"/>
    <property type="evidence" value="ECO:0007669"/>
    <property type="project" value="UniProtKB-KW"/>
</dbReference>
<dbReference type="PATRIC" id="fig|1156395.6.peg.718"/>
<evidence type="ECO:0000256" key="11">
    <source>
        <dbReference type="ARBA" id="ARBA00022842"/>
    </source>
</evidence>
<evidence type="ECO:0000256" key="18">
    <source>
        <dbReference type="ARBA" id="ARBA00048493"/>
    </source>
</evidence>
<dbReference type="PANTHER" id="PTHR43584">
    <property type="entry name" value="NUCLEOTIDYL TRANSFERASE"/>
    <property type="match status" value="1"/>
</dbReference>
<dbReference type="InterPro" id="IPR050065">
    <property type="entry name" value="GlmU-like"/>
</dbReference>
<evidence type="ECO:0000313" key="21">
    <source>
        <dbReference type="EMBL" id="OCC15782.1"/>
    </source>
</evidence>
<dbReference type="STRING" id="1156395.DBT_0707"/>
<dbReference type="GO" id="GO:0046872">
    <property type="term" value="F:metal ion binding"/>
    <property type="evidence" value="ECO:0007669"/>
    <property type="project" value="UniProtKB-KW"/>
</dbReference>
<keyword evidence="8 21" id="KW-0808">Transferase</keyword>
<keyword evidence="9" id="KW-0548">Nucleotidyltransferase</keyword>
<evidence type="ECO:0000313" key="22">
    <source>
        <dbReference type="Proteomes" id="UP000093080"/>
    </source>
</evidence>
<keyword evidence="7" id="KW-0963">Cytoplasm</keyword>
<dbReference type="SUPFAM" id="SSF51161">
    <property type="entry name" value="Trimeric LpxA-like enzymes"/>
    <property type="match status" value="1"/>
</dbReference>
<evidence type="ECO:0000256" key="16">
    <source>
        <dbReference type="ARBA" id="ARBA00023316"/>
    </source>
</evidence>
<organism evidence="21 22">
    <name type="scientific">Dissulfuribacter thermophilus</name>
    <dbReference type="NCBI Taxonomy" id="1156395"/>
    <lineage>
        <taxon>Bacteria</taxon>
        <taxon>Pseudomonadati</taxon>
        <taxon>Thermodesulfobacteriota</taxon>
        <taxon>Dissulfuribacteria</taxon>
        <taxon>Dissulfuribacterales</taxon>
        <taxon>Dissulfuribacteraceae</taxon>
        <taxon>Dissulfuribacter</taxon>
    </lineage>
</organism>
<comment type="pathway">
    <text evidence="4">Nucleotide-sugar biosynthesis; UDP-N-acetyl-alpha-D-glucosamine biosynthesis; UDP-N-acetyl-alpha-D-glucosamine from N-acetyl-alpha-D-glucosamine 1-phosphate: step 1/1.</text>
</comment>
<gene>
    <name evidence="21" type="ORF">DBT_0707</name>
</gene>
<evidence type="ECO:0000256" key="10">
    <source>
        <dbReference type="ARBA" id="ARBA00022723"/>
    </source>
</evidence>
<evidence type="ECO:0000256" key="1">
    <source>
        <dbReference type="ARBA" id="ARBA00001946"/>
    </source>
</evidence>
<evidence type="ECO:0000256" key="4">
    <source>
        <dbReference type="ARBA" id="ARBA00005208"/>
    </source>
</evidence>
<evidence type="ECO:0000256" key="3">
    <source>
        <dbReference type="ARBA" id="ARBA00005166"/>
    </source>
</evidence>
<keyword evidence="12" id="KW-0133">Cell shape</keyword>
<dbReference type="SUPFAM" id="SSF53448">
    <property type="entry name" value="Nucleotide-diphospho-sugar transferases"/>
    <property type="match status" value="1"/>
</dbReference>
<dbReference type="PANTHER" id="PTHR43584:SF3">
    <property type="entry name" value="BIFUNCTIONAL PROTEIN GLMU"/>
    <property type="match status" value="1"/>
</dbReference>
<evidence type="ECO:0000256" key="9">
    <source>
        <dbReference type="ARBA" id="ARBA00022695"/>
    </source>
</evidence>
<dbReference type="Pfam" id="PF00132">
    <property type="entry name" value="Hexapep"/>
    <property type="match status" value="1"/>
</dbReference>